<feature type="domain" description="Inosine/uridine-preferring nucleoside hydrolase" evidence="4">
    <location>
        <begin position="34"/>
        <end position="335"/>
    </location>
</feature>
<accession>A0A931C3G7</accession>
<evidence type="ECO:0000259" key="4">
    <source>
        <dbReference type="Pfam" id="PF01156"/>
    </source>
</evidence>
<evidence type="ECO:0000313" key="6">
    <source>
        <dbReference type="Proteomes" id="UP000598146"/>
    </source>
</evidence>
<dbReference type="RefSeq" id="WP_196413313.1">
    <property type="nucleotide sequence ID" value="NZ_JADQTO010000003.1"/>
</dbReference>
<protein>
    <submittedName>
        <fullName evidence="5">Nucleoside hydrolase</fullName>
    </submittedName>
</protein>
<dbReference type="PANTHER" id="PTHR12304:SF46">
    <property type="entry name" value="INOSINE-ADENOSINE-GUANOSINE-NUCLEOSIDE HYDROLASE"/>
    <property type="match status" value="1"/>
</dbReference>
<gene>
    <name evidence="5" type="ORF">I4J89_08655</name>
</gene>
<dbReference type="Proteomes" id="UP000598146">
    <property type="component" value="Unassembled WGS sequence"/>
</dbReference>
<dbReference type="Pfam" id="PF01156">
    <property type="entry name" value="IU_nuc_hydro"/>
    <property type="match status" value="1"/>
</dbReference>
<evidence type="ECO:0000313" key="5">
    <source>
        <dbReference type="EMBL" id="MBG0561529.1"/>
    </source>
</evidence>
<keyword evidence="6" id="KW-1185">Reference proteome</keyword>
<feature type="signal peptide" evidence="3">
    <location>
        <begin position="1"/>
        <end position="24"/>
    </location>
</feature>
<dbReference type="GO" id="GO:0006152">
    <property type="term" value="P:purine nucleoside catabolic process"/>
    <property type="evidence" value="ECO:0007669"/>
    <property type="project" value="TreeGrafter"/>
</dbReference>
<organism evidence="5 6">
    <name type="scientific">Actinoplanes aureus</name>
    <dbReference type="NCBI Taxonomy" id="2792083"/>
    <lineage>
        <taxon>Bacteria</taxon>
        <taxon>Bacillati</taxon>
        <taxon>Actinomycetota</taxon>
        <taxon>Actinomycetes</taxon>
        <taxon>Micromonosporales</taxon>
        <taxon>Micromonosporaceae</taxon>
        <taxon>Actinoplanes</taxon>
    </lineage>
</organism>
<dbReference type="SUPFAM" id="SSF53590">
    <property type="entry name" value="Nucleoside hydrolase"/>
    <property type="match status" value="1"/>
</dbReference>
<evidence type="ECO:0000256" key="1">
    <source>
        <dbReference type="ARBA" id="ARBA00022801"/>
    </source>
</evidence>
<dbReference type="GO" id="GO:0008477">
    <property type="term" value="F:purine nucleosidase activity"/>
    <property type="evidence" value="ECO:0007669"/>
    <property type="project" value="TreeGrafter"/>
</dbReference>
<feature type="chain" id="PRO_5038524987" evidence="3">
    <location>
        <begin position="25"/>
        <end position="351"/>
    </location>
</feature>
<evidence type="ECO:0000256" key="3">
    <source>
        <dbReference type="SAM" id="SignalP"/>
    </source>
</evidence>
<dbReference type="InterPro" id="IPR023186">
    <property type="entry name" value="IUNH"/>
</dbReference>
<dbReference type="GO" id="GO:0005829">
    <property type="term" value="C:cytosol"/>
    <property type="evidence" value="ECO:0007669"/>
    <property type="project" value="TreeGrafter"/>
</dbReference>
<dbReference type="Gene3D" id="3.90.245.10">
    <property type="entry name" value="Ribonucleoside hydrolase-like"/>
    <property type="match status" value="1"/>
</dbReference>
<sequence length="351" mass="37061">MRSSLWTAAAAVLATIIAGLPAVAARADSGPPPVIYDSDLDFDDASTLAYLCEEHKLGRIDLRAVTVANNGFGAPERTLRHARSILEQCGLPRVPVASGATGEGVHPAPAELVSTIETVLSGALGDGALPAYQSRWSATELIARTAQRSRKAVTVIATGPLTNIASALRSRATAKRIGRIQIMGGALRVPGNLYGSALPGFDNSQEFNFWMDPVSARAVLRTARPGTVRLVPLDATAAVPITPDFVARLAADQEAPGARLTYRIVSQPDLAALIDLGIMYWWDALAAVSAVHGTIATFRGERVGVVQDGVQSGRTVLTRSGHRVEAAFAADTGTFERCFLDTLNGRACRNQ</sequence>
<dbReference type="PANTHER" id="PTHR12304">
    <property type="entry name" value="INOSINE-URIDINE PREFERRING NUCLEOSIDE HYDROLASE"/>
    <property type="match status" value="1"/>
</dbReference>
<dbReference type="AlphaFoldDB" id="A0A931C3G7"/>
<proteinExistence type="predicted"/>
<dbReference type="InterPro" id="IPR036452">
    <property type="entry name" value="Ribo_hydro-like"/>
</dbReference>
<reference evidence="5" key="1">
    <citation type="submission" date="2020-11" db="EMBL/GenBank/DDBJ databases">
        <title>Isolation and identification of active actinomycetes.</title>
        <authorList>
            <person name="Sun X."/>
        </authorList>
    </citation>
    <scope>NUCLEOTIDE SEQUENCE</scope>
    <source>
        <strain evidence="5">NEAU-A11</strain>
    </source>
</reference>
<keyword evidence="1 5" id="KW-0378">Hydrolase</keyword>
<evidence type="ECO:0000256" key="2">
    <source>
        <dbReference type="ARBA" id="ARBA00023295"/>
    </source>
</evidence>
<name>A0A931C3G7_9ACTN</name>
<dbReference type="EMBL" id="JADQTO010000003">
    <property type="protein sequence ID" value="MBG0561529.1"/>
    <property type="molecule type" value="Genomic_DNA"/>
</dbReference>
<keyword evidence="2" id="KW-0326">Glycosidase</keyword>
<comment type="caution">
    <text evidence="5">The sequence shown here is derived from an EMBL/GenBank/DDBJ whole genome shotgun (WGS) entry which is preliminary data.</text>
</comment>
<dbReference type="InterPro" id="IPR001910">
    <property type="entry name" value="Inosine/uridine_hydrolase_dom"/>
</dbReference>
<keyword evidence="3" id="KW-0732">Signal</keyword>